<protein>
    <submittedName>
        <fullName evidence="2">Uncharacterized protein</fullName>
    </submittedName>
</protein>
<evidence type="ECO:0000313" key="2">
    <source>
        <dbReference type="EMBL" id="KKT41274.1"/>
    </source>
</evidence>
<dbReference type="Proteomes" id="UP000034736">
    <property type="component" value="Unassembled WGS sequence"/>
</dbReference>
<feature type="transmembrane region" description="Helical" evidence="1">
    <location>
        <begin position="35"/>
        <end position="53"/>
    </location>
</feature>
<keyword evidence="1" id="KW-0472">Membrane</keyword>
<sequence>MNITAKHIIWENSTFFVAGLLGLFIASWADFTDSQSLIIALIVGYIFYSFMVLRRGIARANKFLSYKTEILILPKWGNLIELGNKHFKIKNVFHKIRDKIEKDLGVKFGESGFGIPEFKWAIEVKQGAEKIPNAFITKGGARFITQPGLIWSDLQKTFFIELGFNEQIFGGYGGSEPYLWMEITKPKFMVGDKELPKHEWEMGKLKEGELEEVQSKIKSEGMKLNKGGMLKFFWGGEVGFGDESQDKEICTFPLRAYPNNPIPVILEE</sequence>
<dbReference type="EMBL" id="LCHU01000010">
    <property type="protein sequence ID" value="KKT41274.1"/>
    <property type="molecule type" value="Genomic_DNA"/>
</dbReference>
<evidence type="ECO:0000313" key="3">
    <source>
        <dbReference type="Proteomes" id="UP000034736"/>
    </source>
</evidence>
<evidence type="ECO:0000256" key="1">
    <source>
        <dbReference type="SAM" id="Phobius"/>
    </source>
</evidence>
<comment type="caution">
    <text evidence="2">The sequence shown here is derived from an EMBL/GenBank/DDBJ whole genome shotgun (WGS) entry which is preliminary data.</text>
</comment>
<proteinExistence type="predicted"/>
<reference evidence="2 3" key="1">
    <citation type="journal article" date="2015" name="Nature">
        <title>rRNA introns, odd ribosomes, and small enigmatic genomes across a large radiation of phyla.</title>
        <authorList>
            <person name="Brown C.T."/>
            <person name="Hug L.A."/>
            <person name="Thomas B.C."/>
            <person name="Sharon I."/>
            <person name="Castelle C.J."/>
            <person name="Singh A."/>
            <person name="Wilkins M.J."/>
            <person name="Williams K.H."/>
            <person name="Banfield J.F."/>
        </authorList>
    </citation>
    <scope>NUCLEOTIDE SEQUENCE [LARGE SCALE GENOMIC DNA]</scope>
</reference>
<organism evidence="2 3">
    <name type="scientific">Candidatus Giovannonibacteria bacterium GW2011_GWA2_44_13b</name>
    <dbReference type="NCBI Taxonomy" id="1618647"/>
    <lineage>
        <taxon>Bacteria</taxon>
        <taxon>Candidatus Giovannoniibacteriota</taxon>
    </lineage>
</organism>
<keyword evidence="1" id="KW-1133">Transmembrane helix</keyword>
<keyword evidence="1" id="KW-0812">Transmembrane</keyword>
<feature type="transmembrane region" description="Helical" evidence="1">
    <location>
        <begin position="12"/>
        <end position="29"/>
    </location>
</feature>
<dbReference type="AlphaFoldDB" id="A0A0G1K0G5"/>
<accession>A0A0G1K0G5</accession>
<gene>
    <name evidence="2" type="ORF">UW30_C0010G0030</name>
</gene>
<name>A0A0G1K0G5_9BACT</name>
<dbReference type="STRING" id="1618647.UW30_C0010G0030"/>